<keyword evidence="4" id="KW-0443">Lipid metabolism</keyword>
<evidence type="ECO:0000256" key="1">
    <source>
        <dbReference type="ARBA" id="ARBA00007824"/>
    </source>
</evidence>
<organism evidence="7 8">
    <name type="scientific">Elysia marginata</name>
    <dbReference type="NCBI Taxonomy" id="1093978"/>
    <lineage>
        <taxon>Eukaryota</taxon>
        <taxon>Metazoa</taxon>
        <taxon>Spiralia</taxon>
        <taxon>Lophotrochozoa</taxon>
        <taxon>Mollusca</taxon>
        <taxon>Gastropoda</taxon>
        <taxon>Heterobranchia</taxon>
        <taxon>Euthyneura</taxon>
        <taxon>Panpulmonata</taxon>
        <taxon>Sacoglossa</taxon>
        <taxon>Placobranchoidea</taxon>
        <taxon>Plakobranchidae</taxon>
        <taxon>Elysia</taxon>
    </lineage>
</organism>
<comment type="similarity">
    <text evidence="1">Belongs to the H-rev107 family.</text>
</comment>
<dbReference type="GO" id="GO:0016410">
    <property type="term" value="F:N-acyltransferase activity"/>
    <property type="evidence" value="ECO:0007669"/>
    <property type="project" value="TreeGrafter"/>
</dbReference>
<sequence>MEKFKDVVTMSQNKTLLSELQPGDLVEFPRGVYSHWGVYIGNELISHLAGEEDDGINAAMRPEYVFTICGVRFNKAKVCLENFWNIVEDCCARKNNQSDKKMQPLSREEILVNATSKLGEVGYSLIYSNCEHFAKWCRYGISKSDQVESVMTGLAVGFGAALTAGLVYAFAKYKGDSTTEKEDEESEQKKMQIS</sequence>
<keyword evidence="5" id="KW-0812">Transmembrane</keyword>
<dbReference type="GO" id="GO:0004623">
    <property type="term" value="F:phospholipase A2 activity"/>
    <property type="evidence" value="ECO:0007669"/>
    <property type="project" value="TreeGrafter"/>
</dbReference>
<comment type="caution">
    <text evidence="7">The sequence shown here is derived from an EMBL/GenBank/DDBJ whole genome shotgun (WGS) entry which is preliminary data.</text>
</comment>
<evidence type="ECO:0000256" key="2">
    <source>
        <dbReference type="ARBA" id="ARBA00022679"/>
    </source>
</evidence>
<dbReference type="InterPro" id="IPR051496">
    <property type="entry name" value="H-rev107_PLA/AT"/>
</dbReference>
<dbReference type="InterPro" id="IPR038765">
    <property type="entry name" value="Papain-like_cys_pep_sf"/>
</dbReference>
<evidence type="ECO:0000259" key="6">
    <source>
        <dbReference type="PROSITE" id="PS51934"/>
    </source>
</evidence>
<dbReference type="SUPFAM" id="SSF54001">
    <property type="entry name" value="Cysteine proteinases"/>
    <property type="match status" value="1"/>
</dbReference>
<evidence type="ECO:0000313" key="8">
    <source>
        <dbReference type="Proteomes" id="UP000762676"/>
    </source>
</evidence>
<dbReference type="PANTHER" id="PTHR13943">
    <property type="entry name" value="HRAS-LIKE SUPPRESSOR - RELATED"/>
    <property type="match status" value="1"/>
</dbReference>
<accession>A0AAV4HMM4</accession>
<proteinExistence type="inferred from homology"/>
<dbReference type="InterPro" id="IPR007053">
    <property type="entry name" value="LRAT_dom"/>
</dbReference>
<dbReference type="PROSITE" id="PS51934">
    <property type="entry name" value="LRAT"/>
    <property type="match status" value="1"/>
</dbReference>
<dbReference type="GO" id="GO:0008970">
    <property type="term" value="F:phospholipase A1 activity"/>
    <property type="evidence" value="ECO:0007669"/>
    <property type="project" value="TreeGrafter"/>
</dbReference>
<name>A0AAV4HMM4_9GAST</name>
<keyword evidence="3" id="KW-0378">Hydrolase</keyword>
<dbReference type="AlphaFoldDB" id="A0AAV4HMM4"/>
<gene>
    <name evidence="7" type="ORF">ElyMa_001019600</name>
</gene>
<evidence type="ECO:0000256" key="3">
    <source>
        <dbReference type="ARBA" id="ARBA00022801"/>
    </source>
</evidence>
<evidence type="ECO:0000256" key="5">
    <source>
        <dbReference type="SAM" id="Phobius"/>
    </source>
</evidence>
<keyword evidence="5" id="KW-1133">Transmembrane helix</keyword>
<dbReference type="GO" id="GO:0070292">
    <property type="term" value="P:N-acylphosphatidylethanolamine metabolic process"/>
    <property type="evidence" value="ECO:0007669"/>
    <property type="project" value="TreeGrafter"/>
</dbReference>
<dbReference type="Gene3D" id="3.90.1720.10">
    <property type="entry name" value="endopeptidase domain like (from Nostoc punctiforme)"/>
    <property type="match status" value="1"/>
</dbReference>
<protein>
    <submittedName>
        <fullName evidence="7">HRAS-like suppressor 3</fullName>
    </submittedName>
</protein>
<keyword evidence="5" id="KW-0472">Membrane</keyword>
<reference evidence="7 8" key="1">
    <citation type="journal article" date="2021" name="Elife">
        <title>Chloroplast acquisition without the gene transfer in kleptoplastic sea slugs, Plakobranchus ocellatus.</title>
        <authorList>
            <person name="Maeda T."/>
            <person name="Takahashi S."/>
            <person name="Yoshida T."/>
            <person name="Shimamura S."/>
            <person name="Takaki Y."/>
            <person name="Nagai Y."/>
            <person name="Toyoda A."/>
            <person name="Suzuki Y."/>
            <person name="Arimoto A."/>
            <person name="Ishii H."/>
            <person name="Satoh N."/>
            <person name="Nishiyama T."/>
            <person name="Hasebe M."/>
            <person name="Maruyama T."/>
            <person name="Minagawa J."/>
            <person name="Obokata J."/>
            <person name="Shigenobu S."/>
        </authorList>
    </citation>
    <scope>NUCLEOTIDE SEQUENCE [LARGE SCALE GENOMIC DNA]</scope>
</reference>
<dbReference type="GO" id="GO:0005737">
    <property type="term" value="C:cytoplasm"/>
    <property type="evidence" value="ECO:0007669"/>
    <property type="project" value="TreeGrafter"/>
</dbReference>
<dbReference type="PANTHER" id="PTHR13943:SF77">
    <property type="entry name" value="LRAT DOMAIN-CONTAINING PROTEIN"/>
    <property type="match status" value="1"/>
</dbReference>
<keyword evidence="8" id="KW-1185">Reference proteome</keyword>
<evidence type="ECO:0000313" key="7">
    <source>
        <dbReference type="EMBL" id="GFR98446.1"/>
    </source>
</evidence>
<feature type="domain" description="LRAT" evidence="6">
    <location>
        <begin position="25"/>
        <end position="146"/>
    </location>
</feature>
<keyword evidence="2" id="KW-0808">Transferase</keyword>
<dbReference type="Proteomes" id="UP000762676">
    <property type="component" value="Unassembled WGS sequence"/>
</dbReference>
<dbReference type="EMBL" id="BMAT01002066">
    <property type="protein sequence ID" value="GFR98446.1"/>
    <property type="molecule type" value="Genomic_DNA"/>
</dbReference>
<evidence type="ECO:0000256" key="4">
    <source>
        <dbReference type="ARBA" id="ARBA00023098"/>
    </source>
</evidence>
<feature type="transmembrane region" description="Helical" evidence="5">
    <location>
        <begin position="150"/>
        <end position="171"/>
    </location>
</feature>
<dbReference type="Pfam" id="PF04970">
    <property type="entry name" value="LRAT"/>
    <property type="match status" value="1"/>
</dbReference>